<evidence type="ECO:0000313" key="2">
    <source>
        <dbReference type="Proteomes" id="UP001500755"/>
    </source>
</evidence>
<dbReference type="RefSeq" id="WP_344309422.1">
    <property type="nucleotide sequence ID" value="NZ_BAAANO010000018.1"/>
</dbReference>
<protein>
    <submittedName>
        <fullName evidence="1">Uncharacterized protein</fullName>
    </submittedName>
</protein>
<gene>
    <name evidence="1" type="ORF">GCM10009755_20730</name>
</gene>
<keyword evidence="2" id="KW-1185">Reference proteome</keyword>
<dbReference type="Proteomes" id="UP001500755">
    <property type="component" value="Unassembled WGS sequence"/>
</dbReference>
<comment type="caution">
    <text evidence="1">The sequence shown here is derived from an EMBL/GenBank/DDBJ whole genome shotgun (WGS) entry which is preliminary data.</text>
</comment>
<evidence type="ECO:0000313" key="1">
    <source>
        <dbReference type="EMBL" id="GAA2009710.1"/>
    </source>
</evidence>
<sequence length="126" mass="14051">MARTTITDDTLTITMTGLRRIGTFRNEITVPLAHVRGATWDPGISTRWPGLRQAGTWPGYKRLGTDVPGRYLGGTFVQDGEPVFWDVKDPEKAVVITLTDEEFVRVIVEVDDPESVVREIETALAH</sequence>
<organism evidence="1 2">
    <name type="scientific">Brevibacterium samyangense</name>
    <dbReference type="NCBI Taxonomy" id="366888"/>
    <lineage>
        <taxon>Bacteria</taxon>
        <taxon>Bacillati</taxon>
        <taxon>Actinomycetota</taxon>
        <taxon>Actinomycetes</taxon>
        <taxon>Micrococcales</taxon>
        <taxon>Brevibacteriaceae</taxon>
        <taxon>Brevibacterium</taxon>
    </lineage>
</organism>
<accession>A0ABP5EVV8</accession>
<name>A0ABP5EVV8_9MICO</name>
<reference evidence="2" key="1">
    <citation type="journal article" date="2019" name="Int. J. Syst. Evol. Microbiol.">
        <title>The Global Catalogue of Microorganisms (GCM) 10K type strain sequencing project: providing services to taxonomists for standard genome sequencing and annotation.</title>
        <authorList>
            <consortium name="The Broad Institute Genomics Platform"/>
            <consortium name="The Broad Institute Genome Sequencing Center for Infectious Disease"/>
            <person name="Wu L."/>
            <person name="Ma J."/>
        </authorList>
    </citation>
    <scope>NUCLEOTIDE SEQUENCE [LARGE SCALE GENOMIC DNA]</scope>
    <source>
        <strain evidence="2">JCM 14546</strain>
    </source>
</reference>
<proteinExistence type="predicted"/>
<dbReference type="EMBL" id="BAAANO010000018">
    <property type="protein sequence ID" value="GAA2009710.1"/>
    <property type="molecule type" value="Genomic_DNA"/>
</dbReference>